<dbReference type="EMBL" id="GGFL01007758">
    <property type="protein sequence ID" value="MBW71936.1"/>
    <property type="molecule type" value="Transcribed_RNA"/>
</dbReference>
<feature type="chain" id="PRO_5014643281" evidence="1">
    <location>
        <begin position="16"/>
        <end position="75"/>
    </location>
</feature>
<feature type="signal peptide" evidence="1">
    <location>
        <begin position="1"/>
        <end position="15"/>
    </location>
</feature>
<evidence type="ECO:0000256" key="1">
    <source>
        <dbReference type="SAM" id="SignalP"/>
    </source>
</evidence>
<protein>
    <submittedName>
        <fullName evidence="2">Putative secreted protein</fullName>
    </submittedName>
</protein>
<reference evidence="2" key="1">
    <citation type="submission" date="2018-01" db="EMBL/GenBank/DDBJ databases">
        <title>An insight into the sialome of Amazonian anophelines.</title>
        <authorList>
            <person name="Ribeiro J.M."/>
            <person name="Scarpassa V."/>
            <person name="Calvo E."/>
        </authorList>
    </citation>
    <scope>NUCLEOTIDE SEQUENCE</scope>
</reference>
<organism evidence="2">
    <name type="scientific">Anopheles darlingi</name>
    <name type="common">Mosquito</name>
    <dbReference type="NCBI Taxonomy" id="43151"/>
    <lineage>
        <taxon>Eukaryota</taxon>
        <taxon>Metazoa</taxon>
        <taxon>Ecdysozoa</taxon>
        <taxon>Arthropoda</taxon>
        <taxon>Hexapoda</taxon>
        <taxon>Insecta</taxon>
        <taxon>Pterygota</taxon>
        <taxon>Neoptera</taxon>
        <taxon>Endopterygota</taxon>
        <taxon>Diptera</taxon>
        <taxon>Nematocera</taxon>
        <taxon>Culicoidea</taxon>
        <taxon>Culicidae</taxon>
        <taxon>Anophelinae</taxon>
        <taxon>Anopheles</taxon>
    </lineage>
</organism>
<proteinExistence type="predicted"/>
<evidence type="ECO:0000313" key="2">
    <source>
        <dbReference type="EMBL" id="MBW71936.1"/>
    </source>
</evidence>
<name>A0A2M4D319_ANODA</name>
<accession>A0A2M4D319</accession>
<sequence length="75" mass="8499">MVVSCLSLSFSLSLALSLSLSLSLSLPLDFPKNGNHRRHAFAQNNQHHEVQQGINKGPQRLMVRWVIFGERSRSR</sequence>
<keyword evidence="1" id="KW-0732">Signal</keyword>
<dbReference type="AlphaFoldDB" id="A0A2M4D319"/>